<comment type="caution">
    <text evidence="3">The sequence shown here is derived from an EMBL/GenBank/DDBJ whole genome shotgun (WGS) entry which is preliminary data.</text>
</comment>
<evidence type="ECO:0000313" key="4">
    <source>
        <dbReference type="Proteomes" id="UP000652176"/>
    </source>
</evidence>
<dbReference type="InterPro" id="IPR011006">
    <property type="entry name" value="CheY-like_superfamily"/>
</dbReference>
<dbReference type="PROSITE" id="PS50110">
    <property type="entry name" value="RESPONSE_REGULATORY"/>
    <property type="match status" value="1"/>
</dbReference>
<sequence>MSIVFDNSANILIFDRERHLRESLRNYLLAEGYKHIHVVASIQSALVILRQQHFRLILLGVSPPILAMQRLAIVARRRQAAAKIFLLIDGRDQPCFVDMPEAVILRDYMYANLLELI</sequence>
<dbReference type="EMBL" id="JACXSS010000001">
    <property type="protein sequence ID" value="MBD9356759.1"/>
    <property type="molecule type" value="Genomic_DNA"/>
</dbReference>
<reference evidence="3 4" key="1">
    <citation type="submission" date="2020-09" db="EMBL/GenBank/DDBJ databases">
        <title>Methylomonas albis sp. nov. and Methylomonas fluvii sp. nov.: Two cold-adapted methanotrophs from the River Elbe and an amended description of Methylovulum psychrotolerans strain Eb1.</title>
        <authorList>
            <person name="Bussmann I.K."/>
            <person name="Klings K.-W."/>
            <person name="Warnstedt J."/>
            <person name="Hoppert M."/>
            <person name="Saborowski A."/>
            <person name="Horn F."/>
            <person name="Liebner S."/>
        </authorList>
    </citation>
    <scope>NUCLEOTIDE SEQUENCE [LARGE SCALE GENOMIC DNA]</scope>
    <source>
        <strain evidence="3 4">EbA</strain>
    </source>
</reference>
<keyword evidence="4" id="KW-1185">Reference proteome</keyword>
<dbReference type="InterPro" id="IPR001789">
    <property type="entry name" value="Sig_transdc_resp-reg_receiver"/>
</dbReference>
<organism evidence="3 4">
    <name type="scientific">Methylomonas albis</name>
    <dbReference type="NCBI Taxonomy" id="1854563"/>
    <lineage>
        <taxon>Bacteria</taxon>
        <taxon>Pseudomonadati</taxon>
        <taxon>Pseudomonadota</taxon>
        <taxon>Gammaproteobacteria</taxon>
        <taxon>Methylococcales</taxon>
        <taxon>Methylococcaceae</taxon>
        <taxon>Methylomonas</taxon>
    </lineage>
</organism>
<comment type="caution">
    <text evidence="1">Lacks conserved residue(s) required for the propagation of feature annotation.</text>
</comment>
<protein>
    <recommendedName>
        <fullName evidence="2">Response regulatory domain-containing protein</fullName>
    </recommendedName>
</protein>
<dbReference type="Proteomes" id="UP000652176">
    <property type="component" value="Unassembled WGS sequence"/>
</dbReference>
<evidence type="ECO:0000256" key="1">
    <source>
        <dbReference type="PROSITE-ProRule" id="PRU00169"/>
    </source>
</evidence>
<dbReference type="SUPFAM" id="SSF52172">
    <property type="entry name" value="CheY-like"/>
    <property type="match status" value="1"/>
</dbReference>
<evidence type="ECO:0000313" key="3">
    <source>
        <dbReference type="EMBL" id="MBD9356759.1"/>
    </source>
</evidence>
<proteinExistence type="predicted"/>
<accession>A0ABR9D0V0</accession>
<evidence type="ECO:0000259" key="2">
    <source>
        <dbReference type="PROSITE" id="PS50110"/>
    </source>
</evidence>
<dbReference type="RefSeq" id="WP_192375086.1">
    <property type="nucleotide sequence ID" value="NZ_CAJHIV010000001.1"/>
</dbReference>
<gene>
    <name evidence="3" type="ORF">IE877_12845</name>
</gene>
<name>A0ABR9D0V0_9GAMM</name>
<dbReference type="Gene3D" id="3.40.50.2300">
    <property type="match status" value="1"/>
</dbReference>
<feature type="domain" description="Response regulatory" evidence="2">
    <location>
        <begin position="10"/>
        <end position="117"/>
    </location>
</feature>